<dbReference type="AlphaFoldDB" id="A0A0S3QRD3"/>
<dbReference type="InterPro" id="IPR003811">
    <property type="entry name" value="G3P_acylTferase_PlsY"/>
</dbReference>
<evidence type="ECO:0000256" key="7">
    <source>
        <dbReference type="ARBA" id="ARBA00023136"/>
    </source>
</evidence>
<dbReference type="PATRIC" id="fig|1298851.3.peg.54"/>
<feature type="transmembrane region" description="Helical" evidence="10">
    <location>
        <begin position="80"/>
        <end position="100"/>
    </location>
</feature>
<dbReference type="RefSeq" id="WP_070098490.1">
    <property type="nucleotide sequence ID" value="NZ_AP013035.1"/>
</dbReference>
<keyword evidence="9 10" id="KW-1208">Phospholipid metabolism</keyword>
<evidence type="ECO:0000256" key="10">
    <source>
        <dbReference type="HAMAP-Rule" id="MF_01043"/>
    </source>
</evidence>
<dbReference type="NCBIfam" id="TIGR00023">
    <property type="entry name" value="glycerol-3-phosphate 1-O-acyltransferase PlsY"/>
    <property type="match status" value="1"/>
</dbReference>
<keyword evidence="6 10" id="KW-0443">Lipid metabolism</keyword>
<dbReference type="EMBL" id="AP013035">
    <property type="protein sequence ID" value="BAT70861.1"/>
    <property type="molecule type" value="Genomic_DNA"/>
</dbReference>
<evidence type="ECO:0000256" key="4">
    <source>
        <dbReference type="ARBA" id="ARBA00022692"/>
    </source>
</evidence>
<keyword evidence="5 10" id="KW-1133">Transmembrane helix</keyword>
<keyword evidence="2 10" id="KW-0444">Lipid biosynthesis</keyword>
<dbReference type="EC" id="2.3.1.275" evidence="10"/>
<dbReference type="PANTHER" id="PTHR30309:SF0">
    <property type="entry name" value="GLYCEROL-3-PHOSPHATE ACYLTRANSFERASE-RELATED"/>
    <property type="match status" value="1"/>
</dbReference>
<dbReference type="PANTHER" id="PTHR30309">
    <property type="entry name" value="INNER MEMBRANE PROTEIN YGIH"/>
    <property type="match status" value="1"/>
</dbReference>
<evidence type="ECO:0000256" key="1">
    <source>
        <dbReference type="ARBA" id="ARBA00022475"/>
    </source>
</evidence>
<dbReference type="KEGG" id="ttk:TST_0051"/>
<evidence type="ECO:0000256" key="6">
    <source>
        <dbReference type="ARBA" id="ARBA00023098"/>
    </source>
</evidence>
<proteinExistence type="inferred from homology"/>
<dbReference type="GO" id="GO:0008654">
    <property type="term" value="P:phospholipid biosynthetic process"/>
    <property type="evidence" value="ECO:0007669"/>
    <property type="project" value="UniProtKB-UniRule"/>
</dbReference>
<dbReference type="STRING" id="1298851.TST_0051"/>
<comment type="pathway">
    <text evidence="10">Lipid metabolism; phospholipid metabolism.</text>
</comment>
<protein>
    <recommendedName>
        <fullName evidence="10">Glycerol-3-phosphate acyltransferase</fullName>
    </recommendedName>
    <alternativeName>
        <fullName evidence="10">Acyl-PO4 G3P acyltransferase</fullName>
    </alternativeName>
    <alternativeName>
        <fullName evidence="10">Acyl-phosphate--glycerol-3-phosphate acyltransferase</fullName>
    </alternativeName>
    <alternativeName>
        <fullName evidence="10">G3P acyltransferase</fullName>
        <shortName evidence="10">GPAT</shortName>
        <ecNumber evidence="10">2.3.1.275</ecNumber>
    </alternativeName>
    <alternativeName>
        <fullName evidence="10">Lysophosphatidic acid synthase</fullName>
        <shortName evidence="10">LPA synthase</shortName>
    </alternativeName>
</protein>
<gene>
    <name evidence="10 11" type="primary">plsY</name>
    <name evidence="11" type="ORF">TST_0051</name>
</gene>
<dbReference type="GO" id="GO:0005886">
    <property type="term" value="C:plasma membrane"/>
    <property type="evidence" value="ECO:0007669"/>
    <property type="project" value="UniProtKB-SubCell"/>
</dbReference>
<keyword evidence="1 10" id="KW-1003">Cell membrane</keyword>
<evidence type="ECO:0000256" key="3">
    <source>
        <dbReference type="ARBA" id="ARBA00022679"/>
    </source>
</evidence>
<comment type="catalytic activity">
    <reaction evidence="10">
        <text>an acyl phosphate + sn-glycerol 3-phosphate = a 1-acyl-sn-glycero-3-phosphate + phosphate</text>
        <dbReference type="Rhea" id="RHEA:34075"/>
        <dbReference type="ChEBI" id="CHEBI:43474"/>
        <dbReference type="ChEBI" id="CHEBI:57597"/>
        <dbReference type="ChEBI" id="CHEBI:57970"/>
        <dbReference type="ChEBI" id="CHEBI:59918"/>
        <dbReference type="EC" id="2.3.1.275"/>
    </reaction>
</comment>
<evidence type="ECO:0000256" key="2">
    <source>
        <dbReference type="ARBA" id="ARBA00022516"/>
    </source>
</evidence>
<comment type="function">
    <text evidence="10">Catalyzes the transfer of an acyl group from acyl-phosphate (acyl-PO(4)) to glycerol-3-phosphate (G3P) to form lysophosphatidic acid (LPA). This enzyme utilizes acyl-phosphate as fatty acyl donor, but not acyl-CoA or acyl-ACP.</text>
</comment>
<organism evidence="11 12">
    <name type="scientific">Thermosulfidibacter takaii (strain DSM 17441 / JCM 13301 / NBRC 103674 / ABI70S6)</name>
    <dbReference type="NCBI Taxonomy" id="1298851"/>
    <lineage>
        <taxon>Bacteria</taxon>
        <taxon>Pseudomonadati</taxon>
        <taxon>Thermosulfidibacterota</taxon>
        <taxon>Thermosulfidibacteria</taxon>
        <taxon>Thermosulfidibacterales</taxon>
        <taxon>Thermosulfidibacteraceae</taxon>
    </lineage>
</organism>
<evidence type="ECO:0000256" key="9">
    <source>
        <dbReference type="ARBA" id="ARBA00023264"/>
    </source>
</evidence>
<accession>A0A0S3QRD3</accession>
<dbReference type="SMART" id="SM01207">
    <property type="entry name" value="G3P_acyltransf"/>
    <property type="match status" value="1"/>
</dbReference>
<keyword evidence="11" id="KW-0012">Acyltransferase</keyword>
<comment type="subunit">
    <text evidence="10">Probably interacts with PlsX.</text>
</comment>
<reference evidence="12" key="1">
    <citation type="journal article" date="2018" name="Science">
        <title>A primordial and reversible TCA cycle in a facultatively chemolithoautotrophic thermophile.</title>
        <authorList>
            <person name="Nunoura T."/>
            <person name="Chikaraishi Y."/>
            <person name="Izaki R."/>
            <person name="Suwa T."/>
            <person name="Sato T."/>
            <person name="Harada T."/>
            <person name="Mori K."/>
            <person name="Kato Y."/>
            <person name="Miyazaki M."/>
            <person name="Shimamura S."/>
            <person name="Yanagawa K."/>
            <person name="Shuto A."/>
            <person name="Ohkouchi N."/>
            <person name="Fujita N."/>
            <person name="Takaki Y."/>
            <person name="Atomi H."/>
            <person name="Takai K."/>
        </authorList>
    </citation>
    <scope>NUCLEOTIDE SEQUENCE [LARGE SCALE GENOMIC DNA]</scope>
    <source>
        <strain evidence="12">DSM 17441 / JCM 13301 / NBRC 103674 / ABI70S6</strain>
    </source>
</reference>
<evidence type="ECO:0000313" key="11">
    <source>
        <dbReference type="EMBL" id="BAT70861.1"/>
    </source>
</evidence>
<keyword evidence="12" id="KW-1185">Reference proteome</keyword>
<sequence length="197" mass="21196">MSKIVFLIISFLCGSIPFGILVAKLFNAPDPRTVGSGNIGATNVARAAGAKAGVLTLTLDIGKGAVPVMIARHLFPDPTFLVWCGFAAILGHCYSPFLRFNGGKGVATGAGIFLAINPKAFALAFLVFLIAFALTRIVSLSSILSAISMPLWVYIFTKETQIALITLLISAFIVFRHKDNIRRLLKGEEKRFKPKEG</sequence>
<evidence type="ECO:0000256" key="8">
    <source>
        <dbReference type="ARBA" id="ARBA00023209"/>
    </source>
</evidence>
<dbReference type="Pfam" id="PF02660">
    <property type="entry name" value="G3P_acyltransf"/>
    <property type="match status" value="1"/>
</dbReference>
<keyword evidence="4 10" id="KW-0812">Transmembrane</keyword>
<keyword evidence="7 10" id="KW-0472">Membrane</keyword>
<keyword evidence="3 10" id="KW-0808">Transferase</keyword>
<dbReference type="Proteomes" id="UP000063234">
    <property type="component" value="Chromosome"/>
</dbReference>
<comment type="similarity">
    <text evidence="10">Belongs to the PlsY family.</text>
</comment>
<dbReference type="GO" id="GO:0043772">
    <property type="term" value="F:acyl-phosphate glycerol-3-phosphate acyltransferase activity"/>
    <property type="evidence" value="ECO:0007669"/>
    <property type="project" value="UniProtKB-UniRule"/>
</dbReference>
<keyword evidence="8 10" id="KW-0594">Phospholipid biosynthesis</keyword>
<dbReference type="HAMAP" id="MF_01043">
    <property type="entry name" value="PlsY"/>
    <property type="match status" value="1"/>
</dbReference>
<dbReference type="UniPathway" id="UPA00085"/>
<comment type="caution">
    <text evidence="10">Lacks conserved residue(s) required for the propagation of feature annotation.</text>
</comment>
<feature type="transmembrane region" description="Helical" evidence="10">
    <location>
        <begin position="151"/>
        <end position="175"/>
    </location>
</feature>
<evidence type="ECO:0000313" key="12">
    <source>
        <dbReference type="Proteomes" id="UP000063234"/>
    </source>
</evidence>
<comment type="subcellular location">
    <subcellularLocation>
        <location evidence="10">Cell membrane</location>
        <topology evidence="10">Multi-pass membrane protein</topology>
    </subcellularLocation>
</comment>
<evidence type="ECO:0000256" key="5">
    <source>
        <dbReference type="ARBA" id="ARBA00022989"/>
    </source>
</evidence>
<name>A0A0S3QRD3_THET7</name>